<keyword evidence="3" id="KW-1185">Reference proteome</keyword>
<evidence type="ECO:0000256" key="1">
    <source>
        <dbReference type="SAM" id="MobiDB-lite"/>
    </source>
</evidence>
<evidence type="ECO:0000313" key="2">
    <source>
        <dbReference type="EMBL" id="PWY91955.1"/>
    </source>
</evidence>
<dbReference type="AlphaFoldDB" id="A0A317X0Y2"/>
<dbReference type="Proteomes" id="UP000246702">
    <property type="component" value="Unassembled WGS sequence"/>
</dbReference>
<evidence type="ECO:0000313" key="3">
    <source>
        <dbReference type="Proteomes" id="UP000246702"/>
    </source>
</evidence>
<proteinExistence type="predicted"/>
<dbReference type="EMBL" id="MSFK01000008">
    <property type="protein sequence ID" value="PWY91955.1"/>
    <property type="molecule type" value="Genomic_DNA"/>
</dbReference>
<organism evidence="2 3">
    <name type="scientific">Aspergillus sclerotioniger CBS 115572</name>
    <dbReference type="NCBI Taxonomy" id="1450535"/>
    <lineage>
        <taxon>Eukaryota</taxon>
        <taxon>Fungi</taxon>
        <taxon>Dikarya</taxon>
        <taxon>Ascomycota</taxon>
        <taxon>Pezizomycotina</taxon>
        <taxon>Eurotiomycetes</taxon>
        <taxon>Eurotiomycetidae</taxon>
        <taxon>Eurotiales</taxon>
        <taxon>Aspergillaceae</taxon>
        <taxon>Aspergillus</taxon>
        <taxon>Aspergillus subgen. Circumdati</taxon>
    </lineage>
</organism>
<feature type="compositionally biased region" description="Basic residues" evidence="1">
    <location>
        <begin position="17"/>
        <end position="26"/>
    </location>
</feature>
<comment type="caution">
    <text evidence="2">The sequence shown here is derived from an EMBL/GenBank/DDBJ whole genome shotgun (WGS) entry which is preliminary data.</text>
</comment>
<reference evidence="2 3" key="1">
    <citation type="submission" date="2016-12" db="EMBL/GenBank/DDBJ databases">
        <title>The genomes of Aspergillus section Nigri reveals drivers in fungal speciation.</title>
        <authorList>
            <consortium name="DOE Joint Genome Institute"/>
            <person name="Vesth T.C."/>
            <person name="Nybo J."/>
            <person name="Theobald S."/>
            <person name="Brandl J."/>
            <person name="Frisvad J.C."/>
            <person name="Nielsen K.F."/>
            <person name="Lyhne E.K."/>
            <person name="Kogle M.E."/>
            <person name="Kuo A."/>
            <person name="Riley R."/>
            <person name="Clum A."/>
            <person name="Nolan M."/>
            <person name="Lipzen A."/>
            <person name="Salamov A."/>
            <person name="Henrissat B."/>
            <person name="Wiebenga A."/>
            <person name="De Vries R.P."/>
            <person name="Grigoriev I.V."/>
            <person name="Mortensen U.H."/>
            <person name="Andersen M.R."/>
            <person name="Baker S.E."/>
        </authorList>
    </citation>
    <scope>NUCLEOTIDE SEQUENCE [LARGE SCALE GENOMIC DNA]</scope>
    <source>
        <strain evidence="2 3">CBS 115572</strain>
    </source>
</reference>
<sequence>MYHPKESSHFPVPRKAPVPKRTRPLSHKQQQMHLRRLFEKQVQQEQHPHLPTHQRPPPSNQDHPPQAEKSLYCDTTPIIINNPYKPSLISFPPLESITPQTQQRLYNP</sequence>
<feature type="region of interest" description="Disordered" evidence="1">
    <location>
        <begin position="1"/>
        <end position="72"/>
    </location>
</feature>
<dbReference type="RefSeq" id="XP_025469683.1">
    <property type="nucleotide sequence ID" value="XM_025609832.1"/>
</dbReference>
<gene>
    <name evidence="2" type="ORF">BO94DRAFT_513126</name>
</gene>
<accession>A0A317X0Y2</accession>
<protein>
    <submittedName>
        <fullName evidence="2">Uncharacterized protein</fullName>
    </submittedName>
</protein>
<name>A0A317X0Y2_9EURO</name>
<dbReference type="GeneID" id="37111975"/>